<keyword evidence="2" id="KW-1185">Reference proteome</keyword>
<sequence length="308" mass="34381">MYTSARDVAGYATLRAVREASSMRRRRKRICSVGCDGTEQHSDLFTPSFASWSLDHGGFYIGEEPYPDDATSIRTMSMSSTASVATAWSSARRPQERFMGLCLPVDTALIFSVQDSVQLPSCANGEDKAAGLVENVEQRDDGFELHTLQDCLLCHSIERVAKMKEKHADSSAVSTVSPTIEENGSGGENRDAVVEAFPFSRSSQTKKNRRSSDNDYDPVAVRREMLKYITNLNSSVVMKGSEQALLMLKQKYPSAFQDVCLYSEVCLLMSRYRYRLGARTLLQELFIDLSLEKIVVPWATCEDSRLSN</sequence>
<accession>A0AAQ4DRY0</accession>
<evidence type="ECO:0000313" key="2">
    <source>
        <dbReference type="Proteomes" id="UP001321473"/>
    </source>
</evidence>
<dbReference type="EMBL" id="JARKHS020027615">
    <property type="protein sequence ID" value="KAK8765220.1"/>
    <property type="molecule type" value="Genomic_DNA"/>
</dbReference>
<reference evidence="1 2" key="1">
    <citation type="journal article" date="2023" name="Arcadia Sci">
        <title>De novo assembly of a long-read Amblyomma americanum tick genome.</title>
        <authorList>
            <person name="Chou S."/>
            <person name="Poskanzer K.E."/>
            <person name="Rollins M."/>
            <person name="Thuy-Boun P.S."/>
        </authorList>
    </citation>
    <scope>NUCLEOTIDE SEQUENCE [LARGE SCALE GENOMIC DNA]</scope>
    <source>
        <strain evidence="1">F_SG_1</strain>
        <tissue evidence="1">Salivary glands</tissue>
    </source>
</reference>
<proteinExistence type="predicted"/>
<organism evidence="1 2">
    <name type="scientific">Amblyomma americanum</name>
    <name type="common">Lone star tick</name>
    <dbReference type="NCBI Taxonomy" id="6943"/>
    <lineage>
        <taxon>Eukaryota</taxon>
        <taxon>Metazoa</taxon>
        <taxon>Ecdysozoa</taxon>
        <taxon>Arthropoda</taxon>
        <taxon>Chelicerata</taxon>
        <taxon>Arachnida</taxon>
        <taxon>Acari</taxon>
        <taxon>Parasitiformes</taxon>
        <taxon>Ixodida</taxon>
        <taxon>Ixodoidea</taxon>
        <taxon>Ixodidae</taxon>
        <taxon>Amblyomminae</taxon>
        <taxon>Amblyomma</taxon>
    </lineage>
</organism>
<dbReference type="PANTHER" id="PTHR13298:SF11">
    <property type="entry name" value="RAPAMYCIN-INSENSITIVE COMPANION OF MTOR"/>
    <property type="match status" value="1"/>
</dbReference>
<dbReference type="GO" id="GO:0051897">
    <property type="term" value="P:positive regulation of phosphatidylinositol 3-kinase/protein kinase B signal transduction"/>
    <property type="evidence" value="ECO:0007669"/>
    <property type="project" value="TreeGrafter"/>
</dbReference>
<gene>
    <name evidence="1" type="ORF">V5799_032173</name>
</gene>
<name>A0AAQ4DRY0_AMBAM</name>
<dbReference type="GO" id="GO:0043539">
    <property type="term" value="F:protein serine/threonine kinase activator activity"/>
    <property type="evidence" value="ECO:0007669"/>
    <property type="project" value="TreeGrafter"/>
</dbReference>
<protein>
    <submittedName>
        <fullName evidence="1">Uncharacterized protein</fullName>
    </submittedName>
</protein>
<dbReference type="InterPro" id="IPR028268">
    <property type="entry name" value="Pianissimo_fam"/>
</dbReference>
<evidence type="ECO:0000313" key="1">
    <source>
        <dbReference type="EMBL" id="KAK8765220.1"/>
    </source>
</evidence>
<dbReference type="PANTHER" id="PTHR13298">
    <property type="entry name" value="CYTOSOLIC REGULATOR PIANISSIMO"/>
    <property type="match status" value="1"/>
</dbReference>
<comment type="caution">
    <text evidence="1">The sequence shown here is derived from an EMBL/GenBank/DDBJ whole genome shotgun (WGS) entry which is preliminary data.</text>
</comment>
<dbReference type="Proteomes" id="UP001321473">
    <property type="component" value="Unassembled WGS sequence"/>
</dbReference>
<dbReference type="GO" id="GO:0038203">
    <property type="term" value="P:TORC2 signaling"/>
    <property type="evidence" value="ECO:0007669"/>
    <property type="project" value="TreeGrafter"/>
</dbReference>
<dbReference type="AlphaFoldDB" id="A0AAQ4DRY0"/>
<dbReference type="GO" id="GO:0031932">
    <property type="term" value="C:TORC2 complex"/>
    <property type="evidence" value="ECO:0007669"/>
    <property type="project" value="InterPro"/>
</dbReference>